<organism evidence="2 3">
    <name type="scientific">Rhodococcoides kyotonense</name>
    <dbReference type="NCBI Taxonomy" id="398843"/>
    <lineage>
        <taxon>Bacteria</taxon>
        <taxon>Bacillati</taxon>
        <taxon>Actinomycetota</taxon>
        <taxon>Actinomycetes</taxon>
        <taxon>Mycobacteriales</taxon>
        <taxon>Nocardiaceae</taxon>
        <taxon>Rhodococcoides</taxon>
    </lineage>
</organism>
<dbReference type="EMBL" id="FZOW01000017">
    <property type="protein sequence ID" value="SNT39697.1"/>
    <property type="molecule type" value="Genomic_DNA"/>
</dbReference>
<dbReference type="GO" id="GO:0016705">
    <property type="term" value="F:oxidoreductase activity, acting on paired donors, with incorporation or reduction of molecular oxygen"/>
    <property type="evidence" value="ECO:0007669"/>
    <property type="project" value="InterPro"/>
</dbReference>
<dbReference type="InterPro" id="IPR036661">
    <property type="entry name" value="Luciferase-like_sf"/>
</dbReference>
<accession>A0A239M9Q8</accession>
<dbReference type="InterPro" id="IPR011251">
    <property type="entry name" value="Luciferase-like_dom"/>
</dbReference>
<evidence type="ECO:0000313" key="2">
    <source>
        <dbReference type="EMBL" id="SNT39697.1"/>
    </source>
</evidence>
<evidence type="ECO:0000259" key="1">
    <source>
        <dbReference type="Pfam" id="PF00296"/>
    </source>
</evidence>
<feature type="domain" description="Luciferase-like" evidence="1">
    <location>
        <begin position="1"/>
        <end position="316"/>
    </location>
</feature>
<dbReference type="InterPro" id="IPR050766">
    <property type="entry name" value="Bact_Lucif_Oxidored"/>
</dbReference>
<keyword evidence="2" id="KW-0560">Oxidoreductase</keyword>
<evidence type="ECO:0000313" key="3">
    <source>
        <dbReference type="Proteomes" id="UP000198327"/>
    </source>
</evidence>
<keyword evidence="2" id="KW-0503">Monooxygenase</keyword>
<dbReference type="OrthoDB" id="7903015at2"/>
<dbReference type="PANTHER" id="PTHR30137:SF6">
    <property type="entry name" value="LUCIFERASE-LIKE MONOOXYGENASE"/>
    <property type="match status" value="1"/>
</dbReference>
<dbReference type="GO" id="GO:0005829">
    <property type="term" value="C:cytosol"/>
    <property type="evidence" value="ECO:0007669"/>
    <property type="project" value="TreeGrafter"/>
</dbReference>
<dbReference type="SUPFAM" id="SSF51679">
    <property type="entry name" value="Bacterial luciferase-like"/>
    <property type="match status" value="1"/>
</dbReference>
<gene>
    <name evidence="2" type="ORF">SAMN05421642_11712</name>
</gene>
<keyword evidence="3" id="KW-1185">Reference proteome</keyword>
<dbReference type="PANTHER" id="PTHR30137">
    <property type="entry name" value="LUCIFERASE-LIKE MONOOXYGENASE"/>
    <property type="match status" value="1"/>
</dbReference>
<sequence length="351" mass="38513">MKFGINLFPTVNPEELAADDYFAGALDLAVLADQLGFHHVKTVEHYFYDYGGYSPDPVTFLAAVAARTSNVRVVTGAVLPAFTHPLKLAGKLAMLDNISRGRLDIGFGRAFLPGEFAAFEIPMDESQARFDEGVAATVALLGEEHVKWAGDFHNFGPVTMLPRPVQTPHPRVLVATAKTRASAENAARRGFGVMLVPSINSRSDVTATLDLYRQTAAAAGHTVTQEDVHMSYNAYIAEDPIEAFTRGEAYSRRAGRALKEATADWATTSSSNYVGYEKLARRAEERDFQQQISDNKALVGTPSQVLHQLEEIRDWYGDITVSLQAISGAVPFEEARRTVALFAEHVLPHFR</sequence>
<dbReference type="Pfam" id="PF00296">
    <property type="entry name" value="Bac_luciferase"/>
    <property type="match status" value="1"/>
</dbReference>
<dbReference type="GO" id="GO:0004497">
    <property type="term" value="F:monooxygenase activity"/>
    <property type="evidence" value="ECO:0007669"/>
    <property type="project" value="UniProtKB-KW"/>
</dbReference>
<reference evidence="3" key="1">
    <citation type="submission" date="2017-06" db="EMBL/GenBank/DDBJ databases">
        <authorList>
            <person name="Varghese N."/>
            <person name="Submissions S."/>
        </authorList>
    </citation>
    <scope>NUCLEOTIDE SEQUENCE [LARGE SCALE GENOMIC DNA]</scope>
    <source>
        <strain evidence="3">JCM 23211</strain>
    </source>
</reference>
<name>A0A239M9Q8_9NOCA</name>
<proteinExistence type="predicted"/>
<protein>
    <submittedName>
        <fullName evidence="2">Flavin-dependent oxidoreductase, luciferase family (Includes alkanesulfonate monooxygenase SsuD and methylene tetrahydromethanopterin reductase)</fullName>
    </submittedName>
</protein>
<dbReference type="Proteomes" id="UP000198327">
    <property type="component" value="Unassembled WGS sequence"/>
</dbReference>
<dbReference type="AlphaFoldDB" id="A0A239M9Q8"/>
<dbReference type="RefSeq" id="WP_089250770.1">
    <property type="nucleotide sequence ID" value="NZ_FZOW01000017.1"/>
</dbReference>
<dbReference type="Gene3D" id="3.20.20.30">
    <property type="entry name" value="Luciferase-like domain"/>
    <property type="match status" value="1"/>
</dbReference>